<accession>A0ABQ8G5T8</accession>
<keyword evidence="3" id="KW-1185">Reference proteome</keyword>
<feature type="compositionally biased region" description="Acidic residues" evidence="1">
    <location>
        <begin position="221"/>
        <end position="257"/>
    </location>
</feature>
<dbReference type="Proteomes" id="UP000774617">
    <property type="component" value="Unassembled WGS sequence"/>
</dbReference>
<evidence type="ECO:0000256" key="1">
    <source>
        <dbReference type="SAM" id="MobiDB-lite"/>
    </source>
</evidence>
<organism evidence="2 3">
    <name type="scientific">Macrophomina phaseolina</name>
    <dbReference type="NCBI Taxonomy" id="35725"/>
    <lineage>
        <taxon>Eukaryota</taxon>
        <taxon>Fungi</taxon>
        <taxon>Dikarya</taxon>
        <taxon>Ascomycota</taxon>
        <taxon>Pezizomycotina</taxon>
        <taxon>Dothideomycetes</taxon>
        <taxon>Dothideomycetes incertae sedis</taxon>
        <taxon>Botryosphaeriales</taxon>
        <taxon>Botryosphaeriaceae</taxon>
        <taxon>Macrophomina</taxon>
    </lineage>
</organism>
<feature type="compositionally biased region" description="Basic and acidic residues" evidence="1">
    <location>
        <begin position="478"/>
        <end position="489"/>
    </location>
</feature>
<dbReference type="EMBL" id="JAGTJR010000018">
    <property type="protein sequence ID" value="KAH7045836.1"/>
    <property type="molecule type" value="Genomic_DNA"/>
</dbReference>
<feature type="compositionally biased region" description="Polar residues" evidence="1">
    <location>
        <begin position="291"/>
        <end position="318"/>
    </location>
</feature>
<feature type="region of interest" description="Disordered" evidence="1">
    <location>
        <begin position="181"/>
        <end position="318"/>
    </location>
</feature>
<evidence type="ECO:0008006" key="4">
    <source>
        <dbReference type="Google" id="ProtNLM"/>
    </source>
</evidence>
<feature type="region of interest" description="Disordered" evidence="1">
    <location>
        <begin position="437"/>
        <end position="489"/>
    </location>
</feature>
<reference evidence="2 3" key="1">
    <citation type="journal article" date="2021" name="Nat. Commun.">
        <title>Genetic determinants of endophytism in the Arabidopsis root mycobiome.</title>
        <authorList>
            <person name="Mesny F."/>
            <person name="Miyauchi S."/>
            <person name="Thiergart T."/>
            <person name="Pickel B."/>
            <person name="Atanasova L."/>
            <person name="Karlsson M."/>
            <person name="Huettel B."/>
            <person name="Barry K.W."/>
            <person name="Haridas S."/>
            <person name="Chen C."/>
            <person name="Bauer D."/>
            <person name="Andreopoulos W."/>
            <person name="Pangilinan J."/>
            <person name="LaButti K."/>
            <person name="Riley R."/>
            <person name="Lipzen A."/>
            <person name="Clum A."/>
            <person name="Drula E."/>
            <person name="Henrissat B."/>
            <person name="Kohler A."/>
            <person name="Grigoriev I.V."/>
            <person name="Martin F.M."/>
            <person name="Hacquard S."/>
        </authorList>
    </citation>
    <scope>NUCLEOTIDE SEQUENCE [LARGE SCALE GENOMIC DNA]</scope>
    <source>
        <strain evidence="2 3">MPI-SDFR-AT-0080</strain>
    </source>
</reference>
<evidence type="ECO:0000313" key="2">
    <source>
        <dbReference type="EMBL" id="KAH7045836.1"/>
    </source>
</evidence>
<comment type="caution">
    <text evidence="2">The sequence shown here is derived from an EMBL/GenBank/DDBJ whole genome shotgun (WGS) entry which is preliminary data.</text>
</comment>
<proteinExistence type="predicted"/>
<feature type="compositionally biased region" description="Basic and acidic residues" evidence="1">
    <location>
        <begin position="206"/>
        <end position="220"/>
    </location>
</feature>
<evidence type="ECO:0000313" key="3">
    <source>
        <dbReference type="Proteomes" id="UP000774617"/>
    </source>
</evidence>
<name>A0ABQ8G5T8_9PEZI</name>
<protein>
    <recommendedName>
        <fullName evidence="4">PWWP domain-containing protein</fullName>
    </recommendedName>
</protein>
<feature type="compositionally biased region" description="Basic residues" evidence="1">
    <location>
        <begin position="263"/>
        <end position="274"/>
    </location>
</feature>
<gene>
    <name evidence="2" type="ORF">B0J12DRAFT_142390</name>
</gene>
<feature type="region of interest" description="Disordered" evidence="1">
    <location>
        <begin position="123"/>
        <end position="145"/>
    </location>
</feature>
<dbReference type="CDD" id="cd05162">
    <property type="entry name" value="PWWP"/>
    <property type="match status" value="1"/>
</dbReference>
<sequence>MQTGNTEAKNARYRLVERDGLLWPAVICEQDMVPAGKRRIYPPGYYRAVLILGVYEIKWVLESELFLFDPSASESIPETPETRQLHEAYDSVLGFTNADGQLSLPDLGYWKTELVARDLQNIDTSSSSDTDNGVMLPTPPRSEKVALSSANDLKRPWAKFKLEKQFGEEFGYGRKRARSDKKSRTCWLPGENDDAADDQPPAGYFEKIKTEKENAELEREGTDDDDSDGIADLDVSNDDNSEGDGDDEGGDAEDSSENEVARKSRRSPVRHPQPRLKTEPQPCESRMPRQGSAQPTLILKSTSPNSSRGKMARDSNSSKVAQLCRGLNTARAESMWDQAEIAANQLVSLTQWSDADTFLIAKVAFRVAPRSGVEDSFELWLQAAVAEQFYLKYEYFRQNLNGMITRLFTDHEDLAEMVYERKLRALRDKRIEVIEISDDEDKSEEKKGEEEEEAEEERKPEIIDLDDDDSSSPRHSWTNKDTKSEPASQ</sequence>